<dbReference type="InterPro" id="IPR051476">
    <property type="entry name" value="Bac_ResReg_Asp_Phosphatase"/>
</dbReference>
<dbReference type="SUPFAM" id="SSF48452">
    <property type="entry name" value="TPR-like"/>
    <property type="match status" value="2"/>
</dbReference>
<dbReference type="PANTHER" id="PTHR46630">
    <property type="entry name" value="TETRATRICOPEPTIDE REPEAT PROTEIN 29"/>
    <property type="match status" value="1"/>
</dbReference>
<evidence type="ECO:0000313" key="8">
    <source>
        <dbReference type="EMBL" id="GFP77604.1"/>
    </source>
</evidence>
<dbReference type="PROSITE" id="PS50943">
    <property type="entry name" value="HTH_CROC1"/>
    <property type="match status" value="1"/>
</dbReference>
<evidence type="ECO:0000259" key="7">
    <source>
        <dbReference type="PROSITE" id="PS50943"/>
    </source>
</evidence>
<accession>A0A6V8SK47</accession>
<dbReference type="InterPro" id="IPR019734">
    <property type="entry name" value="TPR_rpt"/>
</dbReference>
<evidence type="ECO:0000256" key="5">
    <source>
        <dbReference type="ARBA" id="ARBA00038253"/>
    </source>
</evidence>
<reference evidence="8 9" key="1">
    <citation type="submission" date="2020-07" db="EMBL/GenBank/DDBJ databases">
        <title>A new beta-1,3-glucan-decomposing anaerobic bacterium isolated from anoxic soil subjected to biological soil disinfestation.</title>
        <authorList>
            <person name="Ueki A."/>
            <person name="Tonouchi A."/>
        </authorList>
    </citation>
    <scope>NUCLEOTIDE SEQUENCE [LARGE SCALE GENOMIC DNA]</scope>
    <source>
        <strain evidence="8 9">TW1</strain>
    </source>
</reference>
<proteinExistence type="inferred from homology"/>
<dbReference type="SMART" id="SM00028">
    <property type="entry name" value="TPR"/>
    <property type="match status" value="6"/>
</dbReference>
<evidence type="ECO:0000256" key="4">
    <source>
        <dbReference type="ARBA" id="ARBA00022803"/>
    </source>
</evidence>
<dbReference type="InterPro" id="IPR001387">
    <property type="entry name" value="Cro/C1-type_HTH"/>
</dbReference>
<gene>
    <name evidence="8" type="ORF">bsdtw1_03762</name>
</gene>
<name>A0A6V8SK47_9CLOT</name>
<dbReference type="RefSeq" id="WP_183278969.1">
    <property type="nucleotide sequence ID" value="NZ_BLZR01000001.1"/>
</dbReference>
<dbReference type="Gene3D" id="1.25.40.10">
    <property type="entry name" value="Tetratricopeptide repeat domain"/>
    <property type="match status" value="2"/>
</dbReference>
<feature type="domain" description="HTH cro/C1-type" evidence="7">
    <location>
        <begin position="10"/>
        <end position="63"/>
    </location>
</feature>
<dbReference type="AlphaFoldDB" id="A0A6V8SK47"/>
<keyword evidence="9" id="KW-1185">Reference proteome</keyword>
<dbReference type="Proteomes" id="UP000580568">
    <property type="component" value="Unassembled WGS sequence"/>
</dbReference>
<organism evidence="8 9">
    <name type="scientific">Clostridium fungisolvens</name>
    <dbReference type="NCBI Taxonomy" id="1604897"/>
    <lineage>
        <taxon>Bacteria</taxon>
        <taxon>Bacillati</taxon>
        <taxon>Bacillota</taxon>
        <taxon>Clostridia</taxon>
        <taxon>Eubacteriales</taxon>
        <taxon>Clostridiaceae</taxon>
        <taxon>Clostridium</taxon>
    </lineage>
</organism>
<keyword evidence="3" id="KW-0677">Repeat</keyword>
<keyword evidence="2" id="KW-0963">Cytoplasm</keyword>
<dbReference type="EMBL" id="BLZR01000001">
    <property type="protein sequence ID" value="GFP77604.1"/>
    <property type="molecule type" value="Genomic_DNA"/>
</dbReference>
<dbReference type="CDD" id="cd00093">
    <property type="entry name" value="HTH_XRE"/>
    <property type="match status" value="1"/>
</dbReference>
<sequence length="436" mass="51671">MEFYNPSEKIRRMRKKFRVNQAALEGVNMTRAFISMMESGKRNVSKASSKHLAERFNEIAKRISVNLNLDDEYFSRQPEEDARYYIENELKNENDHKKLEELIEIGKKYSLDDLLATVYKLDGEKYFSEKEYAKAFESFSYALGKYKELKDDASQVYIYNILGNCKAHRNEQEESVFYYKQAIFYAKLVDDSIYFFRASINLAISYYYTQKYEKCIELIDEVMVNIDKDMLNNDNKLQRDVVTDARMTRANSLYYIGRQEEAIKEHLKIIEDNKDNKERNDVLLAYSYNNIGEFYYNMGRYNESLQYISEAQKLKNKVSKNTLANTLNTKAKVFFKQGLYDECLMIFELAISLAEQYKRFDMLFENYRDIVKAYESREELSKIEEVMNRFLEILDDHEVENGKSYALYKLIEVAIKQNDSNKALALLNRLQTLLIN</sequence>
<dbReference type="PANTHER" id="PTHR46630:SF1">
    <property type="entry name" value="TETRATRICOPEPTIDE REPEAT PROTEIN 29"/>
    <property type="match status" value="1"/>
</dbReference>
<dbReference type="Pfam" id="PF13424">
    <property type="entry name" value="TPR_12"/>
    <property type="match status" value="1"/>
</dbReference>
<feature type="repeat" description="TPR" evidence="6">
    <location>
        <begin position="285"/>
        <end position="318"/>
    </location>
</feature>
<dbReference type="PROSITE" id="PS50005">
    <property type="entry name" value="TPR"/>
    <property type="match status" value="1"/>
</dbReference>
<evidence type="ECO:0000256" key="6">
    <source>
        <dbReference type="PROSITE-ProRule" id="PRU00339"/>
    </source>
</evidence>
<comment type="subcellular location">
    <subcellularLocation>
        <location evidence="1">Cytoplasm</location>
    </subcellularLocation>
</comment>
<evidence type="ECO:0000256" key="1">
    <source>
        <dbReference type="ARBA" id="ARBA00004496"/>
    </source>
</evidence>
<dbReference type="GO" id="GO:0005737">
    <property type="term" value="C:cytoplasm"/>
    <property type="evidence" value="ECO:0007669"/>
    <property type="project" value="UniProtKB-SubCell"/>
</dbReference>
<dbReference type="InterPro" id="IPR011990">
    <property type="entry name" value="TPR-like_helical_dom_sf"/>
</dbReference>
<comment type="similarity">
    <text evidence="5">Belongs to the Rap family.</text>
</comment>
<evidence type="ECO:0000256" key="2">
    <source>
        <dbReference type="ARBA" id="ARBA00022490"/>
    </source>
</evidence>
<evidence type="ECO:0000313" key="9">
    <source>
        <dbReference type="Proteomes" id="UP000580568"/>
    </source>
</evidence>
<comment type="caution">
    <text evidence="8">The sequence shown here is derived from an EMBL/GenBank/DDBJ whole genome shotgun (WGS) entry which is preliminary data.</text>
</comment>
<keyword evidence="4 6" id="KW-0802">TPR repeat</keyword>
<evidence type="ECO:0000256" key="3">
    <source>
        <dbReference type="ARBA" id="ARBA00022737"/>
    </source>
</evidence>
<protein>
    <recommendedName>
        <fullName evidence="7">HTH cro/C1-type domain-containing protein</fullName>
    </recommendedName>
</protein>